<dbReference type="OrthoDB" id="4406952at2"/>
<accession>A0A2N0X937</accession>
<evidence type="ECO:0000313" key="2">
    <source>
        <dbReference type="EMBL" id="PKF69213.1"/>
    </source>
</evidence>
<name>A0A2N0X937_9CORY</name>
<comment type="caution">
    <text evidence="2">The sequence shown here is derived from an EMBL/GenBank/DDBJ whole genome shotgun (WGS) entry which is preliminary data.</text>
</comment>
<organism evidence="2 3">
    <name type="scientific">Corynebacterium mastitidis</name>
    <dbReference type="NCBI Taxonomy" id="161890"/>
    <lineage>
        <taxon>Bacteria</taxon>
        <taxon>Bacillati</taxon>
        <taxon>Actinomycetota</taxon>
        <taxon>Actinomycetes</taxon>
        <taxon>Mycobacteriales</taxon>
        <taxon>Corynebacteriaceae</taxon>
        <taxon>Corynebacterium</taxon>
    </lineage>
</organism>
<evidence type="ECO:0000313" key="3">
    <source>
        <dbReference type="Proteomes" id="UP000233249"/>
    </source>
</evidence>
<evidence type="ECO:0000256" key="1">
    <source>
        <dbReference type="ARBA" id="ARBA00022729"/>
    </source>
</evidence>
<gene>
    <name evidence="2" type="ORF">CXB45_03280</name>
</gene>
<proteinExistence type="predicted"/>
<dbReference type="InterPro" id="IPR015286">
    <property type="entry name" value="Porin_fam_mycobact-type"/>
</dbReference>
<dbReference type="Proteomes" id="UP000233249">
    <property type="component" value="Unassembled WGS sequence"/>
</dbReference>
<protein>
    <recommendedName>
        <fullName evidence="4">MspA protein</fullName>
    </recommendedName>
</protein>
<keyword evidence="1" id="KW-0732">Signal</keyword>
<dbReference type="Pfam" id="PF09203">
    <property type="entry name" value="MspA"/>
    <property type="match status" value="2"/>
</dbReference>
<dbReference type="Gene3D" id="2.60.40.1650">
    <property type="entry name" value="Porin MspA (Ig-like beta-sandwich domain)"/>
    <property type="match status" value="2"/>
</dbReference>
<dbReference type="EMBL" id="PJAF01000006">
    <property type="protein sequence ID" value="PKF69213.1"/>
    <property type="molecule type" value="Genomic_DNA"/>
</dbReference>
<evidence type="ECO:0008006" key="4">
    <source>
        <dbReference type="Google" id="ProtNLM"/>
    </source>
</evidence>
<dbReference type="AlphaFoldDB" id="A0A2N0X937"/>
<reference evidence="2 3" key="1">
    <citation type="submission" date="2017-12" db="EMBL/GenBank/DDBJ databases">
        <title>Corynebacterium mastitidis 16-1433 Genome.</title>
        <authorList>
            <person name="Gulvik C.A."/>
        </authorList>
    </citation>
    <scope>NUCLEOTIDE SEQUENCE [LARGE SCALE GENOMIC DNA]</scope>
    <source>
        <strain evidence="2 3">16-1433</strain>
    </source>
</reference>
<sequence>MAGAGPVIDFLPYPAAPFGGEKMLPDRQVERVTADGWVLHAAKTQERINVAPPLDSSVTTGEAFGTVTGRVWIDGEGFPELSGAVFEAGYQIGCGVDVSGGVDYDVTGTVGVAPHTTVGMEGGPHASMGVEGGPSAQLAGEAGPEVKVTLPEGSLTAGADAKVKPQVGADATGKAEVGGDATAKGEAGLDAKAEVTPSIRGHLHPGKVTNVALVSMPVDPGFKRAGGGFTGAHLQVNGCAGPVTVRSYVTVSASSVTSVDAVSVYGDAQRIR</sequence>
<dbReference type="InterPro" id="IPR036435">
    <property type="entry name" value="Leukocidin/porin_MspA_sf"/>
</dbReference>
<dbReference type="SUPFAM" id="SSF56959">
    <property type="entry name" value="Leukocidin-like"/>
    <property type="match status" value="1"/>
</dbReference>